<name>A0A5B8U056_9ACTN</name>
<dbReference type="GO" id="GO:0003700">
    <property type="term" value="F:DNA-binding transcription factor activity"/>
    <property type="evidence" value="ECO:0007669"/>
    <property type="project" value="InterPro"/>
</dbReference>
<dbReference type="PRINTS" id="PR00035">
    <property type="entry name" value="HTHGNTR"/>
</dbReference>
<dbReference type="EMBL" id="CP042430">
    <property type="protein sequence ID" value="QEC46358.1"/>
    <property type="molecule type" value="Genomic_DNA"/>
</dbReference>
<dbReference type="InterPro" id="IPR036388">
    <property type="entry name" value="WH-like_DNA-bd_sf"/>
</dbReference>
<evidence type="ECO:0000256" key="1">
    <source>
        <dbReference type="ARBA" id="ARBA00023015"/>
    </source>
</evidence>
<dbReference type="SUPFAM" id="SSF48008">
    <property type="entry name" value="GntR ligand-binding domain-like"/>
    <property type="match status" value="1"/>
</dbReference>
<dbReference type="SUPFAM" id="SSF46785">
    <property type="entry name" value="Winged helix' DNA-binding domain"/>
    <property type="match status" value="1"/>
</dbReference>
<keyword evidence="6" id="KW-1185">Reference proteome</keyword>
<dbReference type="PANTHER" id="PTHR43537:SF24">
    <property type="entry name" value="GLUCONATE OPERON TRANSCRIPTIONAL REPRESSOR"/>
    <property type="match status" value="1"/>
</dbReference>
<dbReference type="CDD" id="cd07377">
    <property type="entry name" value="WHTH_GntR"/>
    <property type="match status" value="1"/>
</dbReference>
<dbReference type="GO" id="GO:0003677">
    <property type="term" value="F:DNA binding"/>
    <property type="evidence" value="ECO:0007669"/>
    <property type="project" value="UniProtKB-KW"/>
</dbReference>
<accession>A0A5B8U056</accession>
<reference evidence="5 6" key="1">
    <citation type="journal article" date="2018" name="J. Microbiol.">
        <title>Baekduia soli gen. nov., sp. nov., a novel bacterium isolated from the soil of Baekdu Mountain and proposal of a novel family name, Baekduiaceae fam. nov.</title>
        <authorList>
            <person name="An D.S."/>
            <person name="Siddiqi M.Z."/>
            <person name="Kim K.H."/>
            <person name="Yu H.S."/>
            <person name="Im W.T."/>
        </authorList>
    </citation>
    <scope>NUCLEOTIDE SEQUENCE [LARGE SCALE GENOMIC DNA]</scope>
    <source>
        <strain evidence="5 6">BR7-21</strain>
    </source>
</reference>
<dbReference type="Gene3D" id="1.20.120.530">
    <property type="entry name" value="GntR ligand-binding domain-like"/>
    <property type="match status" value="1"/>
</dbReference>
<evidence type="ECO:0000256" key="2">
    <source>
        <dbReference type="ARBA" id="ARBA00023125"/>
    </source>
</evidence>
<dbReference type="Pfam" id="PF00392">
    <property type="entry name" value="GntR"/>
    <property type="match status" value="1"/>
</dbReference>
<dbReference type="PROSITE" id="PS50949">
    <property type="entry name" value="HTH_GNTR"/>
    <property type="match status" value="1"/>
</dbReference>
<dbReference type="Proteomes" id="UP000321805">
    <property type="component" value="Chromosome"/>
</dbReference>
<dbReference type="SMART" id="SM00895">
    <property type="entry name" value="FCD"/>
    <property type="match status" value="1"/>
</dbReference>
<dbReference type="Pfam" id="PF07729">
    <property type="entry name" value="FCD"/>
    <property type="match status" value="1"/>
</dbReference>
<dbReference type="KEGG" id="bsol:FSW04_01370"/>
<organism evidence="5 6">
    <name type="scientific">Baekduia soli</name>
    <dbReference type="NCBI Taxonomy" id="496014"/>
    <lineage>
        <taxon>Bacteria</taxon>
        <taxon>Bacillati</taxon>
        <taxon>Actinomycetota</taxon>
        <taxon>Thermoleophilia</taxon>
        <taxon>Solirubrobacterales</taxon>
        <taxon>Baekduiaceae</taxon>
        <taxon>Baekduia</taxon>
    </lineage>
</organism>
<dbReference type="InterPro" id="IPR036390">
    <property type="entry name" value="WH_DNA-bd_sf"/>
</dbReference>
<evidence type="ECO:0000259" key="4">
    <source>
        <dbReference type="PROSITE" id="PS50949"/>
    </source>
</evidence>
<dbReference type="InterPro" id="IPR011711">
    <property type="entry name" value="GntR_C"/>
</dbReference>
<dbReference type="SMART" id="SM00345">
    <property type="entry name" value="HTH_GNTR"/>
    <property type="match status" value="1"/>
</dbReference>
<keyword evidence="2" id="KW-0238">DNA-binding</keyword>
<keyword evidence="3" id="KW-0804">Transcription</keyword>
<dbReference type="Gene3D" id="1.10.10.10">
    <property type="entry name" value="Winged helix-like DNA-binding domain superfamily/Winged helix DNA-binding domain"/>
    <property type="match status" value="1"/>
</dbReference>
<proteinExistence type="predicted"/>
<evidence type="ECO:0000313" key="5">
    <source>
        <dbReference type="EMBL" id="QEC46358.1"/>
    </source>
</evidence>
<dbReference type="InterPro" id="IPR008920">
    <property type="entry name" value="TF_FadR/GntR_C"/>
</dbReference>
<keyword evidence="1" id="KW-0805">Transcription regulation</keyword>
<dbReference type="InterPro" id="IPR000524">
    <property type="entry name" value="Tscrpt_reg_HTH_GntR"/>
</dbReference>
<sequence length="301" mass="32711">MPPSSSSGMPITRDARARAPVMPIRTGSDAPDSVLMDQNLVQSPMMWQAIGLLDCKTGHAREFSAYPCPVSPSRVTVPAAYAVVVEHLRREIQLGRYAPGDKLPPEREHAEQLGVSRVTLREAVRVLEGEGLVHVRRGQTGGTMIRARGTSAQLRRQVRRRLDDVLATQEFRLAIEPLAAARAAQHRKAAAVRELRTAVTDLTSASDIGTFRRADSAFHLTVARNAACPPLERAVEDARIAMFEPLDVLAFDIVLPSAVEAHQAILTAIEDRDPEAARAAMDAHIRTTTGEIKALFPASAS</sequence>
<dbReference type="AlphaFoldDB" id="A0A5B8U056"/>
<dbReference type="PANTHER" id="PTHR43537">
    <property type="entry name" value="TRANSCRIPTIONAL REGULATOR, GNTR FAMILY"/>
    <property type="match status" value="1"/>
</dbReference>
<feature type="domain" description="HTH gntR-type" evidence="4">
    <location>
        <begin position="78"/>
        <end position="148"/>
    </location>
</feature>
<protein>
    <submittedName>
        <fullName evidence="5">FadR family transcriptional regulator</fullName>
    </submittedName>
</protein>
<evidence type="ECO:0000256" key="3">
    <source>
        <dbReference type="ARBA" id="ARBA00023163"/>
    </source>
</evidence>
<evidence type="ECO:0000313" key="6">
    <source>
        <dbReference type="Proteomes" id="UP000321805"/>
    </source>
</evidence>
<dbReference type="OrthoDB" id="3172099at2"/>
<gene>
    <name evidence="5" type="ORF">FSW04_01370</name>
</gene>